<keyword evidence="2" id="KW-1133">Transmembrane helix</keyword>
<accession>A0A6J5YEF3</accession>
<feature type="compositionally biased region" description="Polar residues" evidence="1">
    <location>
        <begin position="127"/>
        <end position="138"/>
    </location>
</feature>
<protein>
    <submittedName>
        <fullName evidence="3">Unannotated protein</fullName>
    </submittedName>
</protein>
<name>A0A6J5YEF3_9ZZZZ</name>
<evidence type="ECO:0000256" key="1">
    <source>
        <dbReference type="SAM" id="MobiDB-lite"/>
    </source>
</evidence>
<gene>
    <name evidence="3" type="ORF">UFOPK1392_01585</name>
</gene>
<feature type="region of interest" description="Disordered" evidence="1">
    <location>
        <begin position="71"/>
        <end position="138"/>
    </location>
</feature>
<reference evidence="3" key="1">
    <citation type="submission" date="2020-05" db="EMBL/GenBank/DDBJ databases">
        <authorList>
            <person name="Chiriac C."/>
            <person name="Salcher M."/>
            <person name="Ghai R."/>
            <person name="Kavagutti S V."/>
        </authorList>
    </citation>
    <scope>NUCLEOTIDE SEQUENCE</scope>
</reference>
<feature type="transmembrane region" description="Helical" evidence="2">
    <location>
        <begin position="148"/>
        <end position="167"/>
    </location>
</feature>
<evidence type="ECO:0000313" key="3">
    <source>
        <dbReference type="EMBL" id="CAB4323825.1"/>
    </source>
</evidence>
<proteinExistence type="predicted"/>
<organism evidence="3">
    <name type="scientific">freshwater metagenome</name>
    <dbReference type="NCBI Taxonomy" id="449393"/>
    <lineage>
        <taxon>unclassified sequences</taxon>
        <taxon>metagenomes</taxon>
        <taxon>ecological metagenomes</taxon>
    </lineage>
</organism>
<sequence>MGVMASMDLMPVCNGSCTGLRPVMPGAWISMRRIWAPTMGPFPSMGSPRALTTRPSRASPTGIERMRPVARTGVPSSTAAADSASPRMTAPIESSSRLRARPTVPPSNSRSSFTPTSGRPETRAMPSPTSSTRPTWVDSSEGVYPSRFFLSAAVMSPVLIVSSAMTWSSGLRMTRGVGTDAGARSRR</sequence>
<keyword evidence="2" id="KW-0472">Membrane</keyword>
<feature type="region of interest" description="Disordered" evidence="1">
    <location>
        <begin position="44"/>
        <end position="63"/>
    </location>
</feature>
<feature type="compositionally biased region" description="Low complexity" evidence="1">
    <location>
        <begin position="76"/>
        <end position="85"/>
    </location>
</feature>
<dbReference type="AlphaFoldDB" id="A0A6J5YEF3"/>
<keyword evidence="2" id="KW-0812">Transmembrane</keyword>
<dbReference type="EMBL" id="CAEMXZ010000075">
    <property type="protein sequence ID" value="CAB4323825.1"/>
    <property type="molecule type" value="Genomic_DNA"/>
</dbReference>
<feature type="compositionally biased region" description="Polar residues" evidence="1">
    <location>
        <begin position="106"/>
        <end position="119"/>
    </location>
</feature>
<evidence type="ECO:0000256" key="2">
    <source>
        <dbReference type="SAM" id="Phobius"/>
    </source>
</evidence>